<feature type="compositionally biased region" description="Basic and acidic residues" evidence="1">
    <location>
        <begin position="93"/>
        <end position="105"/>
    </location>
</feature>
<evidence type="ECO:0000313" key="4">
    <source>
        <dbReference type="WBParaSite" id="HPBE_0000369801-mRNA-1"/>
    </source>
</evidence>
<reference evidence="2 3" key="1">
    <citation type="submission" date="2018-11" db="EMBL/GenBank/DDBJ databases">
        <authorList>
            <consortium name="Pathogen Informatics"/>
        </authorList>
    </citation>
    <scope>NUCLEOTIDE SEQUENCE [LARGE SCALE GENOMIC DNA]</scope>
</reference>
<protein>
    <submittedName>
        <fullName evidence="4">Histone H1</fullName>
    </submittedName>
</protein>
<dbReference type="EMBL" id="UZAH01012768">
    <property type="protein sequence ID" value="VDO40437.1"/>
    <property type="molecule type" value="Genomic_DNA"/>
</dbReference>
<dbReference type="AlphaFoldDB" id="A0A183FC06"/>
<name>A0A183FC06_HELPZ</name>
<evidence type="ECO:0000313" key="3">
    <source>
        <dbReference type="Proteomes" id="UP000050761"/>
    </source>
</evidence>
<dbReference type="WBParaSite" id="HPBE_0000369801-mRNA-1">
    <property type="protein sequence ID" value="HPBE_0000369801-mRNA-1"/>
    <property type="gene ID" value="HPBE_0000369801"/>
</dbReference>
<evidence type="ECO:0000256" key="1">
    <source>
        <dbReference type="SAM" id="MobiDB-lite"/>
    </source>
</evidence>
<feature type="compositionally biased region" description="Basic residues" evidence="1">
    <location>
        <begin position="83"/>
        <end position="92"/>
    </location>
</feature>
<reference evidence="4" key="2">
    <citation type="submission" date="2019-09" db="UniProtKB">
        <authorList>
            <consortium name="WormBaseParasite"/>
        </authorList>
    </citation>
    <scope>IDENTIFICATION</scope>
</reference>
<evidence type="ECO:0000313" key="2">
    <source>
        <dbReference type="EMBL" id="VDO40437.1"/>
    </source>
</evidence>
<organism evidence="3 4">
    <name type="scientific">Heligmosomoides polygyrus</name>
    <name type="common">Parasitic roundworm</name>
    <dbReference type="NCBI Taxonomy" id="6339"/>
    <lineage>
        <taxon>Eukaryota</taxon>
        <taxon>Metazoa</taxon>
        <taxon>Ecdysozoa</taxon>
        <taxon>Nematoda</taxon>
        <taxon>Chromadorea</taxon>
        <taxon>Rhabditida</taxon>
        <taxon>Rhabditina</taxon>
        <taxon>Rhabditomorpha</taxon>
        <taxon>Strongyloidea</taxon>
        <taxon>Heligmosomidae</taxon>
        <taxon>Heligmosomoides</taxon>
    </lineage>
</organism>
<sequence>MAPKQVAIGISAFLRTIRPRRPKFMVDAKRLLRLIEEADKKASVKAYAAELAKSLEESRRENQALRKIVRESGLATSTSGSKRGPKDKKKMKRIEEPKSVGAKDGENDEIVE</sequence>
<accession>A0A3P7W0A0</accession>
<proteinExistence type="predicted"/>
<accession>A0A183FC06</accession>
<feature type="region of interest" description="Disordered" evidence="1">
    <location>
        <begin position="68"/>
        <end position="112"/>
    </location>
</feature>
<gene>
    <name evidence="2" type="ORF">HPBE_LOCUS3698</name>
</gene>
<keyword evidence="3" id="KW-1185">Reference proteome</keyword>
<dbReference type="Proteomes" id="UP000050761">
    <property type="component" value="Unassembled WGS sequence"/>
</dbReference>